<organism evidence="2">
    <name type="scientific">Caenorhabditis brenneri</name>
    <name type="common">Nematode worm</name>
    <dbReference type="NCBI Taxonomy" id="135651"/>
    <lineage>
        <taxon>Eukaryota</taxon>
        <taxon>Metazoa</taxon>
        <taxon>Ecdysozoa</taxon>
        <taxon>Nematoda</taxon>
        <taxon>Chromadorea</taxon>
        <taxon>Rhabditida</taxon>
        <taxon>Rhabditina</taxon>
        <taxon>Rhabditomorpha</taxon>
        <taxon>Rhabditoidea</taxon>
        <taxon>Rhabditidae</taxon>
        <taxon>Peloderinae</taxon>
        <taxon>Caenorhabditis</taxon>
    </lineage>
</organism>
<dbReference type="Proteomes" id="UP000008068">
    <property type="component" value="Unassembled WGS sequence"/>
</dbReference>
<dbReference type="EMBL" id="GL379814">
    <property type="protein sequence ID" value="EGT44889.1"/>
    <property type="molecule type" value="Genomic_DNA"/>
</dbReference>
<protein>
    <submittedName>
        <fullName evidence="1">Uncharacterized protein</fullName>
    </submittedName>
</protein>
<evidence type="ECO:0000313" key="2">
    <source>
        <dbReference type="Proteomes" id="UP000008068"/>
    </source>
</evidence>
<dbReference type="AlphaFoldDB" id="G0MVB9"/>
<keyword evidence="2" id="KW-1185">Reference proteome</keyword>
<reference evidence="2" key="1">
    <citation type="submission" date="2011-07" db="EMBL/GenBank/DDBJ databases">
        <authorList>
            <consortium name="Caenorhabditis brenneri Sequencing and Analysis Consortium"/>
            <person name="Wilson R.K."/>
        </authorList>
    </citation>
    <scope>NUCLEOTIDE SEQUENCE [LARGE SCALE GENOMIC DNA]</scope>
    <source>
        <strain evidence="2">PB2801</strain>
    </source>
</reference>
<evidence type="ECO:0000313" key="1">
    <source>
        <dbReference type="EMBL" id="EGT44889.1"/>
    </source>
</evidence>
<sequence>MPPYPNGHAKFHDLSYVPDDTVEPLFLISSYSIFQGMEGTLPGSLIDESIFICLKIMSIG</sequence>
<name>G0MVB9_CAEBE</name>
<dbReference type="InParanoid" id="G0MVB9"/>
<accession>G0MVB9</accession>
<gene>
    <name evidence="1" type="ORF">CAEBREN_28238</name>
</gene>
<proteinExistence type="predicted"/>
<dbReference type="HOGENOM" id="CLU_2943887_0_0_1"/>